<keyword evidence="2" id="KW-1185">Reference proteome</keyword>
<dbReference type="EMBL" id="MU004403">
    <property type="protein sequence ID" value="KAF2652374.1"/>
    <property type="molecule type" value="Genomic_DNA"/>
</dbReference>
<protein>
    <submittedName>
        <fullName evidence="1">Uncharacterized protein</fullName>
    </submittedName>
</protein>
<name>A0A6A6T1H5_9PLEO</name>
<accession>A0A6A6T1H5</accession>
<evidence type="ECO:0000313" key="1">
    <source>
        <dbReference type="EMBL" id="KAF2652374.1"/>
    </source>
</evidence>
<dbReference type="Proteomes" id="UP000799324">
    <property type="component" value="Unassembled WGS sequence"/>
</dbReference>
<evidence type="ECO:0000313" key="2">
    <source>
        <dbReference type="Proteomes" id="UP000799324"/>
    </source>
</evidence>
<dbReference type="AlphaFoldDB" id="A0A6A6T1H5"/>
<reference evidence="1" key="1">
    <citation type="journal article" date="2020" name="Stud. Mycol.">
        <title>101 Dothideomycetes genomes: a test case for predicting lifestyles and emergence of pathogens.</title>
        <authorList>
            <person name="Haridas S."/>
            <person name="Albert R."/>
            <person name="Binder M."/>
            <person name="Bloem J."/>
            <person name="Labutti K."/>
            <person name="Salamov A."/>
            <person name="Andreopoulos B."/>
            <person name="Baker S."/>
            <person name="Barry K."/>
            <person name="Bills G."/>
            <person name="Bluhm B."/>
            <person name="Cannon C."/>
            <person name="Castanera R."/>
            <person name="Culley D."/>
            <person name="Daum C."/>
            <person name="Ezra D."/>
            <person name="Gonzalez J."/>
            <person name="Henrissat B."/>
            <person name="Kuo A."/>
            <person name="Liang C."/>
            <person name="Lipzen A."/>
            <person name="Lutzoni F."/>
            <person name="Magnuson J."/>
            <person name="Mondo S."/>
            <person name="Nolan M."/>
            <person name="Ohm R."/>
            <person name="Pangilinan J."/>
            <person name="Park H.-J."/>
            <person name="Ramirez L."/>
            <person name="Alfaro M."/>
            <person name="Sun H."/>
            <person name="Tritt A."/>
            <person name="Yoshinaga Y."/>
            <person name="Zwiers L.-H."/>
            <person name="Turgeon B."/>
            <person name="Goodwin S."/>
            <person name="Spatafora J."/>
            <person name="Crous P."/>
            <person name="Grigoriev I."/>
        </authorList>
    </citation>
    <scope>NUCLEOTIDE SEQUENCE</scope>
    <source>
        <strain evidence="1">CBS 122681</strain>
    </source>
</reference>
<gene>
    <name evidence="1" type="ORF">K491DRAFT_49420</name>
</gene>
<sequence>MAGPTHSKQRGLTRVRIVGRLRSAERPAFHCQREAWELTEKSSRARREVLSVPERASGQRGLGGEEDLRRCSGRVEGCSGTVRLTERGSRQVRSRPVLNAYTRLLVPRRRALRVLTTRVRGWRAAFWQCAAFDDAASQSIDFSRFCALSSKVLCASSAQLPRYLCAQLKKLLQALCPLPAFGSCTLLELHQLLRLTADPCPLSGTDCPISSEPHRPITGPVAR</sequence>
<organism evidence="1 2">
    <name type="scientific">Lophiostoma macrostomum CBS 122681</name>
    <dbReference type="NCBI Taxonomy" id="1314788"/>
    <lineage>
        <taxon>Eukaryota</taxon>
        <taxon>Fungi</taxon>
        <taxon>Dikarya</taxon>
        <taxon>Ascomycota</taxon>
        <taxon>Pezizomycotina</taxon>
        <taxon>Dothideomycetes</taxon>
        <taxon>Pleosporomycetidae</taxon>
        <taxon>Pleosporales</taxon>
        <taxon>Lophiostomataceae</taxon>
        <taxon>Lophiostoma</taxon>
    </lineage>
</organism>
<proteinExistence type="predicted"/>